<dbReference type="Pfam" id="PF08666">
    <property type="entry name" value="SAF"/>
    <property type="match status" value="1"/>
</dbReference>
<dbReference type="Pfam" id="PF20629">
    <property type="entry name" value="GD_AH_C"/>
    <property type="match status" value="1"/>
</dbReference>
<evidence type="ECO:0000313" key="5">
    <source>
        <dbReference type="EMBL" id="HIQ70720.1"/>
    </source>
</evidence>
<feature type="region of interest" description="Disordered" evidence="3">
    <location>
        <begin position="85"/>
        <end position="105"/>
    </location>
</feature>
<dbReference type="InterPro" id="IPR052172">
    <property type="entry name" value="UxaA_altronate/galactarate_dh"/>
</dbReference>
<evidence type="ECO:0000256" key="1">
    <source>
        <dbReference type="ARBA" id="ARBA00010986"/>
    </source>
</evidence>
<keyword evidence="2" id="KW-0456">Lyase</keyword>
<dbReference type="EMBL" id="DVFJ01000002">
    <property type="protein sequence ID" value="HIQ70720.1"/>
    <property type="molecule type" value="Genomic_DNA"/>
</dbReference>
<evidence type="ECO:0000313" key="6">
    <source>
        <dbReference type="Proteomes" id="UP000886887"/>
    </source>
</evidence>
<name>A0A9D0Z8C8_9FIRM</name>
<reference evidence="5" key="1">
    <citation type="submission" date="2020-10" db="EMBL/GenBank/DDBJ databases">
        <authorList>
            <person name="Gilroy R."/>
        </authorList>
    </citation>
    <scope>NUCLEOTIDE SEQUENCE</scope>
    <source>
        <strain evidence="5">ChiSxjej2B14-6234</strain>
    </source>
</reference>
<proteinExistence type="inferred from homology"/>
<dbReference type="InterPro" id="IPR044144">
    <property type="entry name" value="SAF_UxaA/GarD"/>
</dbReference>
<dbReference type="InterPro" id="IPR007392">
    <property type="entry name" value="GD_AH_second"/>
</dbReference>
<dbReference type="GO" id="GO:0016829">
    <property type="term" value="F:lyase activity"/>
    <property type="evidence" value="ECO:0007669"/>
    <property type="project" value="UniProtKB-KW"/>
</dbReference>
<feature type="domain" description="SAF" evidence="4">
    <location>
        <begin position="13"/>
        <end position="80"/>
    </location>
</feature>
<dbReference type="PANTHER" id="PTHR30536:SF5">
    <property type="entry name" value="ALTRONATE DEHYDRATASE"/>
    <property type="match status" value="1"/>
</dbReference>
<gene>
    <name evidence="5" type="ORF">IAB73_00665</name>
</gene>
<organism evidence="5 6">
    <name type="scientific">Candidatus Onthenecus intestinigallinarum</name>
    <dbReference type="NCBI Taxonomy" id="2840875"/>
    <lineage>
        <taxon>Bacteria</taxon>
        <taxon>Bacillati</taxon>
        <taxon>Bacillota</taxon>
        <taxon>Clostridia</taxon>
        <taxon>Eubacteriales</taxon>
        <taxon>Candidatus Onthenecus</taxon>
    </lineage>
</organism>
<evidence type="ECO:0000259" key="4">
    <source>
        <dbReference type="SMART" id="SM00858"/>
    </source>
</evidence>
<dbReference type="InterPro" id="IPR013974">
    <property type="entry name" value="SAF"/>
</dbReference>
<evidence type="ECO:0000256" key="3">
    <source>
        <dbReference type="SAM" id="MobiDB-lite"/>
    </source>
</evidence>
<dbReference type="Proteomes" id="UP000886887">
    <property type="component" value="Unassembled WGS sequence"/>
</dbReference>
<reference evidence="5" key="2">
    <citation type="journal article" date="2021" name="PeerJ">
        <title>Extensive microbial diversity within the chicken gut microbiome revealed by metagenomics and culture.</title>
        <authorList>
            <person name="Gilroy R."/>
            <person name="Ravi A."/>
            <person name="Getino M."/>
            <person name="Pursley I."/>
            <person name="Horton D.L."/>
            <person name="Alikhan N.F."/>
            <person name="Baker D."/>
            <person name="Gharbi K."/>
            <person name="Hall N."/>
            <person name="Watson M."/>
            <person name="Adriaenssens E.M."/>
            <person name="Foster-Nyarko E."/>
            <person name="Jarju S."/>
            <person name="Secka A."/>
            <person name="Antonio M."/>
            <person name="Oren A."/>
            <person name="Chaudhuri R.R."/>
            <person name="La Ragione R."/>
            <person name="Hildebrand F."/>
            <person name="Pallen M.J."/>
        </authorList>
    </citation>
    <scope>NUCLEOTIDE SEQUENCE</scope>
    <source>
        <strain evidence="5">ChiSxjej2B14-6234</strain>
    </source>
</reference>
<dbReference type="SMART" id="SM00858">
    <property type="entry name" value="SAF"/>
    <property type="match status" value="1"/>
</dbReference>
<comment type="similarity">
    <text evidence="1">Belongs to the UxaA family.</text>
</comment>
<dbReference type="InterPro" id="IPR048332">
    <property type="entry name" value="GD_AH_C"/>
</dbReference>
<dbReference type="CDD" id="cd11613">
    <property type="entry name" value="SAF_AH_GD"/>
    <property type="match status" value="1"/>
</dbReference>
<dbReference type="AlphaFoldDB" id="A0A9D0Z8C8"/>
<sequence length="491" mass="51972">MEERRFVRIAQADNVGVALAPLRAGGRALGVTLCQDVPAGHKFALRAIAQGECVVKYGFPIGTATRDIAPGDWVHTHNLGTGLSGTQTYAYRPEPSRPRPRQRATFQGYAREDGRAGTRNEIWILPTVGCVNGVAQRLAQAANGSFAGGTDGVYAFPHPYGCSQLGEDHANTQRLLAALARHPNAGGVLVLGLGCENNHIGAFREALGPVDEQRVRFLSAQDVPDEFEAGLEILRALCGRAGECRRETIDASKLVVGLKCGGSDGLSGITANPLLGRFSDWLVDCGGSALLTEVPEMFGAETILMNRCRDEATFQKTVRLINGFKEYFLRHGQPVYENPSPGNRAGGITTLEDKSLGCTQKGGSSQVVDVLDYAQPVREHGLSLVRGPGNDLCAVTALAAAGAQVVLFTTGRGTPAGSPVPTVKVASNSGLAAQKPGWIDFDAGAIARGTPVEEVARAFREAVLAVASGTRTHSERMGYRDIAIFKDGVTL</sequence>
<evidence type="ECO:0000256" key="2">
    <source>
        <dbReference type="ARBA" id="ARBA00023239"/>
    </source>
</evidence>
<dbReference type="Pfam" id="PF04295">
    <property type="entry name" value="GD_AH_second"/>
    <property type="match status" value="1"/>
</dbReference>
<accession>A0A9D0Z8C8</accession>
<dbReference type="PANTHER" id="PTHR30536">
    <property type="entry name" value="ALTRONATE/GALACTARATE DEHYDRATASE"/>
    <property type="match status" value="1"/>
</dbReference>
<dbReference type="Gene3D" id="2.30.130.110">
    <property type="match status" value="1"/>
</dbReference>
<comment type="caution">
    <text evidence="5">The sequence shown here is derived from an EMBL/GenBank/DDBJ whole genome shotgun (WGS) entry which is preliminary data.</text>
</comment>
<dbReference type="GO" id="GO:0019698">
    <property type="term" value="P:D-galacturonate catabolic process"/>
    <property type="evidence" value="ECO:0007669"/>
    <property type="project" value="TreeGrafter"/>
</dbReference>
<protein>
    <submittedName>
        <fullName evidence="5">Altronate dehydratase</fullName>
    </submittedName>
</protein>